<dbReference type="RefSeq" id="YP_009002722.1">
    <property type="nucleotide sequence ID" value="NC_023498.1"/>
</dbReference>
<reference evidence="1 2" key="1">
    <citation type="submission" date="2013-09" db="EMBL/GenBank/DDBJ databases">
        <authorList>
            <person name="Alapati N."/>
            <person name="Amjadi S."/>
            <person name="Brashears C.B."/>
            <person name="Briell V.C."/>
            <person name="Cody B.J."/>
            <person name="Durham R.J."/>
            <person name="Griffin A.K."/>
            <person name="Henderson M.S."/>
            <person name="Interrante E.J."/>
            <person name="Killingsworth B.W."/>
            <person name="Kolar C.R."/>
            <person name="Lee T."/>
            <person name="Mundhenk S.E."/>
            <person name="Myers M.E."/>
            <person name="Olaniyan O.M."/>
            <person name="Orlando C.M."/>
            <person name="Peterson C.E."/>
            <person name="Riley B.C."/>
            <person name="Sawyer L.E."/>
            <person name="Simitzi N.J."/>
            <person name="St Cyr M.K."/>
            <person name="White R.K."/>
            <person name="Wu H."/>
            <person name="Adair T.L."/>
            <person name="Gibbon B.C."/>
            <person name="Buck G.A."/>
            <person name="Campbell R."/>
            <person name="Carvalho M.R."/>
            <person name="Duckworth R.A."/>
            <person name="Dunn T."/>
            <person name="Halpern C."/>
            <person name="Johnson A."/>
            <person name="Kiflezghi M.G."/>
            <person name="Lee V."/>
            <person name="Loviza R.A."/>
            <person name="Serrano M.G."/>
            <person name="Shah Z.V."/>
            <person name="Sharma K."/>
            <person name="Voegtly L.J."/>
            <person name="Walstead R."/>
            <person name="Wang Y.P."/>
            <person name="Bradley K.W."/>
            <person name="Clarke D.Q."/>
            <person name="Barker L.P."/>
            <person name="Bailey C."/>
            <person name="Asai D.J."/>
            <person name="Bowman C.A."/>
            <person name="Russell D.A."/>
            <person name="Pope W.H."/>
            <person name="Jacobs-Sera D."/>
            <person name="Hendrix R.W."/>
            <person name="Hatfull G.F."/>
        </authorList>
    </citation>
    <scope>NUCLEOTIDE SEQUENCE [LARGE SCALE GENOMIC DNA]</scope>
</reference>
<dbReference type="GeneID" id="18479869"/>
<protein>
    <submittedName>
        <fullName evidence="1">Uncharacterized protein</fullName>
    </submittedName>
</protein>
<gene>
    <name evidence="1" type="primary">72</name>
    <name evidence="1" type="ORF">PBI_VALIDUS_72</name>
</gene>
<proteinExistence type="predicted"/>
<evidence type="ECO:0000313" key="1">
    <source>
        <dbReference type="EMBL" id="AHB79602.1"/>
    </source>
</evidence>
<dbReference type="OrthoDB" id="17264at10239"/>
<dbReference type="EMBL" id="KF713486">
    <property type="protein sequence ID" value="AHB79602.1"/>
    <property type="molecule type" value="Genomic_DNA"/>
</dbReference>
<sequence>MRALAAMAAADAILLTGCSPAPAAADGTDRAPGDVAVHYVDLPDGRRVLCVSEQKVGASGVGLGISCEWQGAK</sequence>
<accession>V5URP3</accession>
<name>V5URP3_9CAUD</name>
<dbReference type="KEGG" id="vg:18479869"/>
<dbReference type="Proteomes" id="UP000018806">
    <property type="component" value="Segment"/>
</dbReference>
<evidence type="ECO:0000313" key="2">
    <source>
        <dbReference type="Proteomes" id="UP000018806"/>
    </source>
</evidence>
<organism evidence="1 2">
    <name type="scientific">Mycobacterium phage Validus</name>
    <dbReference type="NCBI Taxonomy" id="1414747"/>
    <lineage>
        <taxon>Viruses</taxon>
        <taxon>Duplodnaviria</taxon>
        <taxon>Heunggongvirae</taxon>
        <taxon>Uroviricota</taxon>
        <taxon>Caudoviricetes</taxon>
        <taxon>Weiservirinae</taxon>
        <taxon>Anayavirus</taxon>
        <taxon>Anayavirus validus</taxon>
    </lineage>
</organism>
<keyword evidence="2" id="KW-1185">Reference proteome</keyword>